<evidence type="ECO:0000313" key="3">
    <source>
        <dbReference type="EMBL" id="KIU20394.1"/>
    </source>
</evidence>
<reference evidence="3" key="1">
    <citation type="journal article" date="2015" name="Microbiology (Mosc.)">
        <title>Genomics of the Weissella cibaria species with an examination of its metabolic traits.</title>
        <authorList>
            <person name="Lynch K.M."/>
            <person name="Lucid A."/>
            <person name="Arendt E.K."/>
            <person name="Sleator R.D."/>
            <person name="Lucey B."/>
            <person name="Coffey A."/>
        </authorList>
    </citation>
    <scope>NUCLEOTIDE SEQUENCE [LARGE SCALE GENOMIC DNA]</scope>
    <source>
        <strain evidence="3">AB3b</strain>
    </source>
</reference>
<dbReference type="RefSeq" id="WP_043941906.1">
    <property type="nucleotide sequence ID" value="NZ_JWHT01000061.1"/>
</dbReference>
<evidence type="ECO:0000256" key="1">
    <source>
        <dbReference type="SAM" id="MobiDB-lite"/>
    </source>
</evidence>
<protein>
    <submittedName>
        <fullName evidence="3">Uncharacterized protein</fullName>
    </submittedName>
</protein>
<name>A0A0D1K5W9_9LACO</name>
<keyword evidence="2" id="KW-0812">Transmembrane</keyword>
<comment type="caution">
    <text evidence="3">The sequence shown here is derived from an EMBL/GenBank/DDBJ whole genome shotgun (WGS) entry which is preliminary data.</text>
</comment>
<organism evidence="3 4">
    <name type="scientific">Weissella cibaria</name>
    <dbReference type="NCBI Taxonomy" id="137591"/>
    <lineage>
        <taxon>Bacteria</taxon>
        <taxon>Bacillati</taxon>
        <taxon>Bacillota</taxon>
        <taxon>Bacilli</taxon>
        <taxon>Lactobacillales</taxon>
        <taxon>Lactobacillaceae</taxon>
        <taxon>Weissella</taxon>
    </lineage>
</organism>
<accession>A0A0D1K5W9</accession>
<dbReference type="AlphaFoldDB" id="A0A0D1K5W9"/>
<dbReference type="EMBL" id="JWHT01000061">
    <property type="protein sequence ID" value="KIU20394.1"/>
    <property type="molecule type" value="Genomic_DNA"/>
</dbReference>
<dbReference type="Proteomes" id="UP000032289">
    <property type="component" value="Unassembled WGS sequence"/>
</dbReference>
<feature type="compositionally biased region" description="Low complexity" evidence="1">
    <location>
        <begin position="216"/>
        <end position="355"/>
    </location>
</feature>
<feature type="region of interest" description="Disordered" evidence="1">
    <location>
        <begin position="215"/>
        <end position="412"/>
    </location>
</feature>
<feature type="transmembrane region" description="Helical" evidence="2">
    <location>
        <begin position="20"/>
        <end position="39"/>
    </location>
</feature>
<feature type="compositionally biased region" description="Low complexity" evidence="1">
    <location>
        <begin position="365"/>
        <end position="406"/>
    </location>
</feature>
<feature type="transmembrane region" description="Helical" evidence="2">
    <location>
        <begin position="561"/>
        <end position="581"/>
    </location>
</feature>
<sequence precursor="true">MIKKTQLTLKNYEHKNNRHWVASGLTALGVTVLTVSPLVTTTASILQPTAVFATDNARNLTATEQLQIARLQAAITNYQAVANVQLQNEAGWPAQLTQAIVDAQSMIQTIQTASYLTGNRDRGGQPFGDDQVTNATNRIMSYALAIQVAQIRQDDPTWYAKMTSGALASNITYDPLTSIAFGAQDGFPWMQGMLQQILAVYADNTANDLVNSEAPVTSSAADASDVTSSSAVDESNATPDEPSSSEVSDSTVSSSAADTSSSVVAPSVSATPESSSSDSAVDSASSMTADSSVSSSAVDTSVSAVTPSASVAPDTSGSVSADISSDVTSDTAVSSSVTETAESTATSSVSVASETLTKTSSGAPTSSKTVSADSSSAVKPSVTNVSDAVIASPSSVSSASEAVSSSRATGTTSDVASATADGVNANSLVANAAPVTAQVTTLQPNRALAATTLRNTTNLANGLTAVAGGVTNVPSASQTSQVTRFLAGAASAATANNVAQAQAAYTASATSNVAATAANGSVANGLDTGATVQAGTVNATDEATTHLRDTQFDTAANQLPVVASILSTLLAGLGGLFFMLWRRRKESSVEESERLAAEDDQFFAEIDKMKDNWK</sequence>
<gene>
    <name evidence="3" type="ORF">ab3b_02219</name>
</gene>
<dbReference type="PATRIC" id="fig|137591.24.peg.2169"/>
<keyword evidence="2" id="KW-1133">Transmembrane helix</keyword>
<keyword evidence="2" id="KW-0472">Membrane</keyword>
<proteinExistence type="predicted"/>
<evidence type="ECO:0000256" key="2">
    <source>
        <dbReference type="SAM" id="Phobius"/>
    </source>
</evidence>
<evidence type="ECO:0000313" key="4">
    <source>
        <dbReference type="Proteomes" id="UP000032289"/>
    </source>
</evidence>